<evidence type="ECO:0000256" key="1">
    <source>
        <dbReference type="ARBA" id="ARBA00006756"/>
    </source>
</evidence>
<dbReference type="Pfam" id="PF03081">
    <property type="entry name" value="Exo70_C"/>
    <property type="match status" value="1"/>
</dbReference>
<dbReference type="OMA" id="LMRVMDL"/>
<evidence type="ECO:0000313" key="9">
    <source>
        <dbReference type="Proteomes" id="UP000593578"/>
    </source>
</evidence>
<reference evidence="7 9" key="2">
    <citation type="journal article" date="2019" name="Genome Biol. Evol.">
        <title>Insights into the evolution of the New World diploid cottons (Gossypium, subgenus Houzingenia) based on genome sequencing.</title>
        <authorList>
            <person name="Grover C.E."/>
            <person name="Arick M.A. 2nd"/>
            <person name="Thrash A."/>
            <person name="Conover J.L."/>
            <person name="Sanders W.S."/>
            <person name="Peterson D.G."/>
            <person name="Frelichowski J.E."/>
            <person name="Scheffler J.A."/>
            <person name="Scheffler B.E."/>
            <person name="Wendel J.F."/>
        </authorList>
    </citation>
    <scope>NUCLEOTIDE SEQUENCE [LARGE SCALE GENOMIC DNA]</scope>
    <source>
        <strain evidence="7">8</strain>
        <tissue evidence="7">Leaf</tissue>
    </source>
</reference>
<feature type="compositionally biased region" description="Basic and acidic residues" evidence="4">
    <location>
        <begin position="12"/>
        <end position="54"/>
    </location>
</feature>
<evidence type="ECO:0000313" key="7">
    <source>
        <dbReference type="EMBL" id="MBA0601217.1"/>
    </source>
</evidence>
<dbReference type="STRING" id="29730.A0A0D2V3U6"/>
<dbReference type="GO" id="GO:0000145">
    <property type="term" value="C:exocyst"/>
    <property type="evidence" value="ECO:0007669"/>
    <property type="project" value="InterPro"/>
</dbReference>
<dbReference type="PANTHER" id="PTHR12542">
    <property type="entry name" value="EXOCYST COMPLEX PROTEIN EXO70"/>
    <property type="match status" value="1"/>
</dbReference>
<dbReference type="GO" id="GO:0015031">
    <property type="term" value="P:protein transport"/>
    <property type="evidence" value="ECO:0007669"/>
    <property type="project" value="UniProtKB-KW"/>
</dbReference>
<dbReference type="Gramene" id="KJB76349">
    <property type="protein sequence ID" value="KJB76349"/>
    <property type="gene ID" value="B456_012G083800"/>
</dbReference>
<dbReference type="EMBL" id="JABEZZ010000012">
    <property type="protein sequence ID" value="MBA0601217.1"/>
    <property type="molecule type" value="Genomic_DNA"/>
</dbReference>
<dbReference type="Proteomes" id="UP000593578">
    <property type="component" value="Unassembled WGS sequence"/>
</dbReference>
<keyword evidence="2 3" id="KW-0813">Transport</keyword>
<proteinExistence type="inferred from homology"/>
<accession>A0A0D2V3U6</accession>
<sequence length="640" mass="73483">MNHNPDKSSSFKSRDHDHKNSVPRAESLKSSKEKDPAAADKNETNEQGGEAKEAEIKYTLEKAWEDIQHFLSGEEGLEIPDIIDKYLDLVEHKVSRLEVPEKSKGCPVPDPEDDGWFHKVVEQMSKLHSHVSTVFKSDSSRGPLINRIGRIHQRVMSYLEDEFRVLLEESRTVEAAADQSPDAGQDQAKEEPNFPGYSKQVLATLNKISKLMISGGYEFECYEVYMVTRRNTIEETLNKLGFEKISLDDIQRMQWEAMEREIPPWVRAFKECANIYFSAEHKLAQTIFSDNPSVAKSLFANLIRVLFLQLLNFAEAIALSKRSTEKLFKFLDIYETLQDHSSAIDSLFPEECAKELKAELTATRSKIGETAICIFCDLENSIKSDTGRTPVPGGAVHPLTRYTMNYLKYACDEYKDTLEQVFKEHSTSKPRDYQGNSQSNNDENQSPFSRHLIKIMDLLDSILEAKSKLYKDVALSNIFMMNNGRYILQKIKGSPEIHQAMGDDRYKKRSYELRNYHQSYKRETWMKLLDCLNMEGLNVNGKVVKPALKERFKSFNAMFEEIHRTQSSWVVSDKQMQSELRVSIAGVIIPAYRSFLGRFSGYLTPGRQTEKYIKFQPEDIEAYIEGLFDGSTSSMPRRKT</sequence>
<keyword evidence="3" id="KW-0653">Protein transport</keyword>
<evidence type="ECO:0000256" key="4">
    <source>
        <dbReference type="SAM" id="MobiDB-lite"/>
    </source>
</evidence>
<keyword evidence="8" id="KW-1185">Reference proteome</keyword>
<feature type="domain" description="Exocyst complex subunit Exo70 C-terminal" evidence="5">
    <location>
        <begin position="265"/>
        <end position="625"/>
    </location>
</feature>
<comment type="function">
    <text evidence="3">Component of the exocyst complex.</text>
</comment>
<name>A0A0D2V3U6_GOSRA</name>
<evidence type="ECO:0000313" key="6">
    <source>
        <dbReference type="EMBL" id="KJB76349.1"/>
    </source>
</evidence>
<feature type="region of interest" description="Disordered" evidence="4">
    <location>
        <begin position="425"/>
        <end position="446"/>
    </location>
</feature>
<reference evidence="7" key="3">
    <citation type="submission" date="2020-04" db="EMBL/GenBank/DDBJ databases">
        <authorList>
            <person name="Grover C.E."/>
            <person name="Arick M.A. II"/>
            <person name="Thrash A."/>
            <person name="Conover J.L."/>
            <person name="Sanders W.S."/>
            <person name="Peterson D.G."/>
            <person name="Scheffler J.A."/>
            <person name="Scheffler B.E."/>
            <person name="Wendel J.F."/>
        </authorList>
    </citation>
    <scope>NUCLEOTIDE SEQUENCE</scope>
    <source>
        <strain evidence="7">8</strain>
        <tissue evidence="7">Leaf</tissue>
    </source>
</reference>
<dbReference type="EMBL" id="CM001751">
    <property type="protein sequence ID" value="KJB76349.1"/>
    <property type="molecule type" value="Genomic_DNA"/>
</dbReference>
<dbReference type="OrthoDB" id="1922221at2759"/>
<feature type="region of interest" description="Disordered" evidence="4">
    <location>
        <begin position="1"/>
        <end position="54"/>
    </location>
</feature>
<comment type="similarity">
    <text evidence="1 3">Belongs to the EXO70 family.</text>
</comment>
<organism evidence="6 8">
    <name type="scientific">Gossypium raimondii</name>
    <name type="common">Peruvian cotton</name>
    <name type="synonym">Gossypium klotzschianum subsp. raimondii</name>
    <dbReference type="NCBI Taxonomy" id="29730"/>
    <lineage>
        <taxon>Eukaryota</taxon>
        <taxon>Viridiplantae</taxon>
        <taxon>Streptophyta</taxon>
        <taxon>Embryophyta</taxon>
        <taxon>Tracheophyta</taxon>
        <taxon>Spermatophyta</taxon>
        <taxon>Magnoliopsida</taxon>
        <taxon>eudicotyledons</taxon>
        <taxon>Gunneridae</taxon>
        <taxon>Pentapetalae</taxon>
        <taxon>rosids</taxon>
        <taxon>malvids</taxon>
        <taxon>Malvales</taxon>
        <taxon>Malvaceae</taxon>
        <taxon>Malvoideae</taxon>
        <taxon>Gossypium</taxon>
    </lineage>
</organism>
<evidence type="ECO:0000313" key="8">
    <source>
        <dbReference type="Proteomes" id="UP000032304"/>
    </source>
</evidence>
<keyword evidence="3" id="KW-0268">Exocytosis</keyword>
<dbReference type="eggNOG" id="KOG2344">
    <property type="taxonomic scope" value="Eukaryota"/>
</dbReference>
<dbReference type="InterPro" id="IPR046364">
    <property type="entry name" value="Exo70_C"/>
</dbReference>
<feature type="compositionally biased region" description="Polar residues" evidence="4">
    <location>
        <begin position="434"/>
        <end position="446"/>
    </location>
</feature>
<reference evidence="6 8" key="1">
    <citation type="journal article" date="2012" name="Nature">
        <title>Repeated polyploidization of Gossypium genomes and the evolution of spinnable cotton fibres.</title>
        <authorList>
            <person name="Paterson A.H."/>
            <person name="Wendel J.F."/>
            <person name="Gundlach H."/>
            <person name="Guo H."/>
            <person name="Jenkins J."/>
            <person name="Jin D."/>
            <person name="Llewellyn D."/>
            <person name="Showmaker K.C."/>
            <person name="Shu S."/>
            <person name="Udall J."/>
            <person name="Yoo M.J."/>
            <person name="Byers R."/>
            <person name="Chen W."/>
            <person name="Doron-Faigenboim A."/>
            <person name="Duke M.V."/>
            <person name="Gong L."/>
            <person name="Grimwood J."/>
            <person name="Grover C."/>
            <person name="Grupp K."/>
            <person name="Hu G."/>
            <person name="Lee T.H."/>
            <person name="Li J."/>
            <person name="Lin L."/>
            <person name="Liu T."/>
            <person name="Marler B.S."/>
            <person name="Page J.T."/>
            <person name="Roberts A.W."/>
            <person name="Romanel E."/>
            <person name="Sanders W.S."/>
            <person name="Szadkowski E."/>
            <person name="Tan X."/>
            <person name="Tang H."/>
            <person name="Xu C."/>
            <person name="Wang J."/>
            <person name="Wang Z."/>
            <person name="Zhang D."/>
            <person name="Zhang L."/>
            <person name="Ashrafi H."/>
            <person name="Bedon F."/>
            <person name="Bowers J.E."/>
            <person name="Brubaker C.L."/>
            <person name="Chee P.W."/>
            <person name="Das S."/>
            <person name="Gingle A.R."/>
            <person name="Haigler C.H."/>
            <person name="Harker D."/>
            <person name="Hoffmann L.V."/>
            <person name="Hovav R."/>
            <person name="Jones D.C."/>
            <person name="Lemke C."/>
            <person name="Mansoor S."/>
            <person name="ur Rahman M."/>
            <person name="Rainville L.N."/>
            <person name="Rambani A."/>
            <person name="Reddy U.K."/>
            <person name="Rong J.K."/>
            <person name="Saranga Y."/>
            <person name="Scheffler B.E."/>
            <person name="Scheffler J.A."/>
            <person name="Stelly D.M."/>
            <person name="Triplett B.A."/>
            <person name="Van Deynze A."/>
            <person name="Vaslin M.F."/>
            <person name="Waghmare V.N."/>
            <person name="Walford S.A."/>
            <person name="Wright R.J."/>
            <person name="Zaki E.A."/>
            <person name="Zhang T."/>
            <person name="Dennis E.S."/>
            <person name="Mayer K.F."/>
            <person name="Peterson D.G."/>
            <person name="Rokhsar D.S."/>
            <person name="Wang X."/>
            <person name="Schmutz J."/>
        </authorList>
    </citation>
    <scope>NUCLEOTIDE SEQUENCE [LARGE SCALE GENOMIC DNA]</scope>
</reference>
<feature type="region of interest" description="Disordered" evidence="4">
    <location>
        <begin position="174"/>
        <end position="193"/>
    </location>
</feature>
<dbReference type="GO" id="GO:0006887">
    <property type="term" value="P:exocytosis"/>
    <property type="evidence" value="ECO:0007669"/>
    <property type="project" value="UniProtKB-KW"/>
</dbReference>
<dbReference type="Gene3D" id="1.20.1280.170">
    <property type="entry name" value="Exocyst complex component Exo70"/>
    <property type="match status" value="1"/>
</dbReference>
<dbReference type="Proteomes" id="UP000032304">
    <property type="component" value="Chromosome 12"/>
</dbReference>
<evidence type="ECO:0000256" key="2">
    <source>
        <dbReference type="ARBA" id="ARBA00022448"/>
    </source>
</evidence>
<dbReference type="InterPro" id="IPR016159">
    <property type="entry name" value="Cullin_repeat-like_dom_sf"/>
</dbReference>
<dbReference type="InterPro" id="IPR004140">
    <property type="entry name" value="Exo70"/>
</dbReference>
<protein>
    <recommendedName>
        <fullName evidence="3">Exocyst subunit Exo70 family protein</fullName>
    </recommendedName>
</protein>
<dbReference type="GO" id="GO:0005546">
    <property type="term" value="F:phosphatidylinositol-4,5-bisphosphate binding"/>
    <property type="evidence" value="ECO:0007669"/>
    <property type="project" value="InterPro"/>
</dbReference>
<dbReference type="AlphaFoldDB" id="A0A0D2V3U6"/>
<gene>
    <name evidence="6" type="ORF">B456_012G083800</name>
    <name evidence="7" type="ORF">Gorai_004402</name>
</gene>
<dbReference type="PANTHER" id="PTHR12542:SF93">
    <property type="entry name" value="EXOCYST COMPLEX COMPONENT EXO70C2"/>
    <property type="match status" value="1"/>
</dbReference>
<evidence type="ECO:0000259" key="5">
    <source>
        <dbReference type="Pfam" id="PF03081"/>
    </source>
</evidence>
<dbReference type="SUPFAM" id="SSF74788">
    <property type="entry name" value="Cullin repeat-like"/>
    <property type="match status" value="1"/>
</dbReference>
<evidence type="ECO:0000256" key="3">
    <source>
        <dbReference type="RuleBase" id="RU365026"/>
    </source>
</evidence>
<dbReference type="KEGG" id="gra:105780929"/>